<sequence length="291" mass="32498">MNLSIERLTKKYGSKIAVNELSLDLQEGVYGLLGANGAGKTTLMRMICGVLTPTSGEVTLNGKNTISMGEEYRDLIGYLPQNFGYYPDFTAKEFMLYIASLKGLMPSFAKNKTKELLSIVGLDSVSNKKIRTFSGGMKQRLGIAQAVLNDPKILVLDEPTAGLDPKERVRFRNLISDLSKNKIIILSTHIVSDVEYIADEILIMKNGNIISQNSVDGLIKEIENSVWKCTISESEEDYFCNKYCIVNLQHNRNGSLDLRIVSNKKPIDNAVNVPSSLEDLYLYHFQDNLKN</sequence>
<evidence type="ECO:0000259" key="5">
    <source>
        <dbReference type="PROSITE" id="PS50893"/>
    </source>
</evidence>
<evidence type="ECO:0000313" key="7">
    <source>
        <dbReference type="Proteomes" id="UP000182204"/>
    </source>
</evidence>
<dbReference type="PROSITE" id="PS50893">
    <property type="entry name" value="ABC_TRANSPORTER_2"/>
    <property type="match status" value="1"/>
</dbReference>
<dbReference type="Gene3D" id="3.40.50.300">
    <property type="entry name" value="P-loop containing nucleotide triphosphate hydrolases"/>
    <property type="match status" value="1"/>
</dbReference>
<organism evidence="6 7">
    <name type="scientific">Clostridium sporogenes</name>
    <dbReference type="NCBI Taxonomy" id="1509"/>
    <lineage>
        <taxon>Bacteria</taxon>
        <taxon>Bacillati</taxon>
        <taxon>Bacillota</taxon>
        <taxon>Clostridia</taxon>
        <taxon>Eubacteriales</taxon>
        <taxon>Clostridiaceae</taxon>
        <taxon>Clostridium</taxon>
    </lineage>
</organism>
<keyword evidence="4" id="KW-0067">ATP-binding</keyword>
<dbReference type="InterPro" id="IPR003439">
    <property type="entry name" value="ABC_transporter-like_ATP-bd"/>
</dbReference>
<dbReference type="AlphaFoldDB" id="A0A1L3NIF8"/>
<accession>A0A1L3NIF8</accession>
<dbReference type="SUPFAM" id="SSF52540">
    <property type="entry name" value="P-loop containing nucleoside triphosphate hydrolases"/>
    <property type="match status" value="1"/>
</dbReference>
<dbReference type="GO" id="GO:0005524">
    <property type="term" value="F:ATP binding"/>
    <property type="evidence" value="ECO:0007669"/>
    <property type="project" value="UniProtKB-KW"/>
</dbReference>
<dbReference type="PROSITE" id="PS00211">
    <property type="entry name" value="ABC_TRANSPORTER_1"/>
    <property type="match status" value="1"/>
</dbReference>
<dbReference type="InterPro" id="IPR003593">
    <property type="entry name" value="AAA+_ATPase"/>
</dbReference>
<evidence type="ECO:0000256" key="1">
    <source>
        <dbReference type="ARBA" id="ARBA00005417"/>
    </source>
</evidence>
<evidence type="ECO:0000313" key="6">
    <source>
        <dbReference type="EMBL" id="APH15873.1"/>
    </source>
</evidence>
<name>A0A1L3NIF8_CLOSG</name>
<proteinExistence type="inferred from homology"/>
<dbReference type="Pfam" id="PF00005">
    <property type="entry name" value="ABC_tran"/>
    <property type="match status" value="1"/>
</dbReference>
<dbReference type="CDD" id="cd03264">
    <property type="entry name" value="ABC_drug_resistance_like"/>
    <property type="match status" value="1"/>
</dbReference>
<keyword evidence="2" id="KW-0813">Transport</keyword>
<dbReference type="RefSeq" id="WP_072585268.1">
    <property type="nucleotide sequence ID" value="NZ_CP013243.1"/>
</dbReference>
<dbReference type="PANTHER" id="PTHR43335">
    <property type="entry name" value="ABC TRANSPORTER, ATP-BINDING PROTEIN"/>
    <property type="match status" value="1"/>
</dbReference>
<evidence type="ECO:0000256" key="3">
    <source>
        <dbReference type="ARBA" id="ARBA00022741"/>
    </source>
</evidence>
<protein>
    <submittedName>
        <fullName evidence="6">ABC transporter family protein</fullName>
    </submittedName>
</protein>
<keyword evidence="3" id="KW-0547">Nucleotide-binding</keyword>
<dbReference type="InterPro" id="IPR027417">
    <property type="entry name" value="P-loop_NTPase"/>
</dbReference>
<reference evidence="6 7" key="1">
    <citation type="submission" date="2015-11" db="EMBL/GenBank/DDBJ databases">
        <authorList>
            <person name="Hill K.K."/>
            <person name="Shirey T.B."/>
            <person name="Raphael B."/>
            <person name="Daligault H.E."/>
            <person name="Davenport K.W."/>
            <person name="Bruce D.C."/>
            <person name="Foley B.T."/>
            <person name="Johnson S.L."/>
        </authorList>
    </citation>
    <scope>NUCLEOTIDE SEQUENCE [LARGE SCALE GENOMIC DNA]</scope>
    <source>
        <strain evidence="6 7">CDC_1632</strain>
    </source>
</reference>
<dbReference type="PANTHER" id="PTHR43335:SF2">
    <property type="entry name" value="ABC TRANSPORTER, ATP-BINDING PROTEIN"/>
    <property type="match status" value="1"/>
</dbReference>
<dbReference type="SMART" id="SM00382">
    <property type="entry name" value="AAA"/>
    <property type="match status" value="1"/>
</dbReference>
<gene>
    <name evidence="6" type="ORF">NPD5_1480</name>
</gene>
<dbReference type="Proteomes" id="UP000182204">
    <property type="component" value="Chromosome"/>
</dbReference>
<comment type="similarity">
    <text evidence="1">Belongs to the ABC transporter superfamily.</text>
</comment>
<evidence type="ECO:0000256" key="2">
    <source>
        <dbReference type="ARBA" id="ARBA00022448"/>
    </source>
</evidence>
<dbReference type="EMBL" id="CP013243">
    <property type="protein sequence ID" value="APH15873.1"/>
    <property type="molecule type" value="Genomic_DNA"/>
</dbReference>
<evidence type="ECO:0000256" key="4">
    <source>
        <dbReference type="ARBA" id="ARBA00022840"/>
    </source>
</evidence>
<feature type="domain" description="ABC transporter" evidence="5">
    <location>
        <begin position="3"/>
        <end position="231"/>
    </location>
</feature>
<dbReference type="InterPro" id="IPR017871">
    <property type="entry name" value="ABC_transporter-like_CS"/>
</dbReference>
<dbReference type="GO" id="GO:0016887">
    <property type="term" value="F:ATP hydrolysis activity"/>
    <property type="evidence" value="ECO:0007669"/>
    <property type="project" value="InterPro"/>
</dbReference>